<dbReference type="AlphaFoldDB" id="A0A3S3PFC8"/>
<dbReference type="SUPFAM" id="SSF51338">
    <property type="entry name" value="Composite domain of metallo-dependent hydrolases"/>
    <property type="match status" value="1"/>
</dbReference>
<dbReference type="Gene3D" id="2.30.40.10">
    <property type="entry name" value="Urease, subunit C, domain 1"/>
    <property type="match status" value="1"/>
</dbReference>
<dbReference type="EC" id="3.5.3.13" evidence="7"/>
<evidence type="ECO:0000256" key="3">
    <source>
        <dbReference type="ARBA" id="ARBA00022801"/>
    </source>
</evidence>
<name>A0A3S3PFC8_9RHOB</name>
<dbReference type="InterPro" id="IPR006680">
    <property type="entry name" value="Amidohydro-rel"/>
</dbReference>
<dbReference type="Pfam" id="PF22429">
    <property type="entry name" value="HutF_N"/>
    <property type="match status" value="1"/>
</dbReference>
<reference evidence="7 8" key="1">
    <citation type="submission" date="2019-01" db="EMBL/GenBank/DDBJ databases">
        <title>Sinorhodobacter populi sp. nov. isolated from the symptomatic bark tissue of Populus euramericana canker.</title>
        <authorList>
            <person name="Xu G."/>
        </authorList>
    </citation>
    <scope>NUCLEOTIDE SEQUENCE [LARGE SCALE GENOMIC DNA]</scope>
    <source>
        <strain evidence="7 8">CGMCC 1.12963</strain>
    </source>
</reference>
<dbReference type="GO" id="GO:0046872">
    <property type="term" value="F:metal ion binding"/>
    <property type="evidence" value="ECO:0007669"/>
    <property type="project" value="UniProtKB-KW"/>
</dbReference>
<dbReference type="NCBIfam" id="NF006684">
    <property type="entry name" value="PRK09229.1-5"/>
    <property type="match status" value="1"/>
</dbReference>
<protein>
    <submittedName>
        <fullName evidence="7">Formimidoylglutamate deiminase</fullName>
        <ecNumber evidence="7">3.5.3.13</ecNumber>
    </submittedName>
</protein>
<dbReference type="NCBIfam" id="TIGR02022">
    <property type="entry name" value="hutF"/>
    <property type="match status" value="1"/>
</dbReference>
<dbReference type="RefSeq" id="WP_128156484.1">
    <property type="nucleotide sequence ID" value="NZ_JBHSOM010000026.1"/>
</dbReference>
<reference evidence="8" key="2">
    <citation type="submission" date="2019-01" db="EMBL/GenBank/DDBJ databases">
        <title>Sinorhodobacter populi sp. nov. isolated from the symptomatic bark tissue of Populus euramericana canker.</title>
        <authorList>
            <person name="Li Y."/>
        </authorList>
    </citation>
    <scope>NUCLEOTIDE SEQUENCE [LARGE SCALE GENOMIC DNA]</scope>
    <source>
        <strain evidence="8">CGMCC 1.12963</strain>
    </source>
</reference>
<dbReference type="EMBL" id="SAVA01000006">
    <property type="protein sequence ID" value="RWR51590.1"/>
    <property type="molecule type" value="Genomic_DNA"/>
</dbReference>
<keyword evidence="2" id="KW-0479">Metal-binding</keyword>
<dbReference type="Proteomes" id="UP000288071">
    <property type="component" value="Unassembled WGS sequence"/>
</dbReference>
<dbReference type="PANTHER" id="PTHR11271">
    <property type="entry name" value="GUANINE DEAMINASE"/>
    <property type="match status" value="1"/>
</dbReference>
<comment type="caution">
    <text evidence="7">The sequence shown here is derived from an EMBL/GenBank/DDBJ whole genome shotgun (WGS) entry which is preliminary data.</text>
</comment>
<keyword evidence="8" id="KW-1185">Reference proteome</keyword>
<keyword evidence="3 7" id="KW-0378">Hydrolase</keyword>
<dbReference type="InterPro" id="IPR051607">
    <property type="entry name" value="Metallo-dep_hydrolases"/>
</dbReference>
<dbReference type="InterPro" id="IPR011059">
    <property type="entry name" value="Metal-dep_hydrolase_composite"/>
</dbReference>
<feature type="domain" description="Formimidoylglutamate deiminase N-terminal" evidence="6">
    <location>
        <begin position="1"/>
        <end position="41"/>
    </location>
</feature>
<evidence type="ECO:0000256" key="4">
    <source>
        <dbReference type="ARBA" id="ARBA00022833"/>
    </source>
</evidence>
<evidence type="ECO:0000256" key="1">
    <source>
        <dbReference type="ARBA" id="ARBA00001947"/>
    </source>
</evidence>
<sequence length="456" mass="48845">MQTIWARQALVQDGWAQAVRVDIGDDGRIAAVQADTAQPAGAQLVETLLPAPANLHSHAFQRAMAGLTERRGADPRDSFWTWRQLMYRFLEQITPEDVQAIAAFVQMEMLEAGYATNVEFHYLHHAPGGVPYADLAEMSGRIAAAAAQSGIGLTLLPVLYSYGGLDRRALTSGQDRFGNDPERYARLHAAAARHVAALGTDSGMGVAPHSLRAVDGPGLAAAIALAGDRPIHIHLAEQQAEVDEVLAATGRRPVQWLLENAPVDPRWCLIHATQMLPAETTALAASGAVAGLCPITESNLGDGIFDGLRWRAGGGRFGIGSDSNIRISLTEELRTLDYSQRLRDHTRAALAEAGRSTGRVLLQGAAEGGAQAAGRASGAIAAGLWADLLALDDLGPDGQGRTGDVVLDTWIFARDDRAVREVWSAGRHMVRDGVHVRREEIVSAYARVVRRLAREG</sequence>
<gene>
    <name evidence="7" type="ORF">EOW66_11445</name>
</gene>
<dbReference type="PANTHER" id="PTHR11271:SF48">
    <property type="entry name" value="AMIDOHYDROLASE-RELATED DOMAIN-CONTAINING PROTEIN"/>
    <property type="match status" value="1"/>
</dbReference>
<dbReference type="GO" id="GO:0019239">
    <property type="term" value="F:deaminase activity"/>
    <property type="evidence" value="ECO:0007669"/>
    <property type="project" value="TreeGrafter"/>
</dbReference>
<dbReference type="InterPro" id="IPR055156">
    <property type="entry name" value="HutF-like_N"/>
</dbReference>
<dbReference type="SUPFAM" id="SSF51556">
    <property type="entry name" value="Metallo-dependent hydrolases"/>
    <property type="match status" value="1"/>
</dbReference>
<organism evidence="7 8">
    <name type="scientific">Paenirhodobacter huangdaonensis</name>
    <dbReference type="NCBI Taxonomy" id="2501515"/>
    <lineage>
        <taxon>Bacteria</taxon>
        <taxon>Pseudomonadati</taxon>
        <taxon>Pseudomonadota</taxon>
        <taxon>Alphaproteobacteria</taxon>
        <taxon>Rhodobacterales</taxon>
        <taxon>Rhodobacter group</taxon>
        <taxon>Paenirhodobacter</taxon>
    </lineage>
</organism>
<keyword evidence="4" id="KW-0862">Zinc</keyword>
<accession>A0A3S3PFC8</accession>
<dbReference type="InterPro" id="IPR032466">
    <property type="entry name" value="Metal_Hydrolase"/>
</dbReference>
<dbReference type="InterPro" id="IPR010252">
    <property type="entry name" value="HutF"/>
</dbReference>
<proteinExistence type="predicted"/>
<dbReference type="Gene3D" id="3.20.20.140">
    <property type="entry name" value="Metal-dependent hydrolases"/>
    <property type="match status" value="1"/>
</dbReference>
<dbReference type="GO" id="GO:0050416">
    <property type="term" value="F:formimidoylglutamate deiminase activity"/>
    <property type="evidence" value="ECO:0007669"/>
    <property type="project" value="UniProtKB-EC"/>
</dbReference>
<dbReference type="GO" id="GO:0005829">
    <property type="term" value="C:cytosol"/>
    <property type="evidence" value="ECO:0007669"/>
    <property type="project" value="TreeGrafter"/>
</dbReference>
<comment type="cofactor">
    <cofactor evidence="1">
        <name>Zn(2+)</name>
        <dbReference type="ChEBI" id="CHEBI:29105"/>
    </cofactor>
</comment>
<evidence type="ECO:0000259" key="5">
    <source>
        <dbReference type="Pfam" id="PF01979"/>
    </source>
</evidence>
<evidence type="ECO:0000313" key="8">
    <source>
        <dbReference type="Proteomes" id="UP000288071"/>
    </source>
</evidence>
<feature type="domain" description="Amidohydrolase-related" evidence="5">
    <location>
        <begin position="48"/>
        <end position="427"/>
    </location>
</feature>
<evidence type="ECO:0000313" key="7">
    <source>
        <dbReference type="EMBL" id="RWR51590.1"/>
    </source>
</evidence>
<dbReference type="Pfam" id="PF01979">
    <property type="entry name" value="Amidohydro_1"/>
    <property type="match status" value="1"/>
</dbReference>
<evidence type="ECO:0000256" key="2">
    <source>
        <dbReference type="ARBA" id="ARBA00022723"/>
    </source>
</evidence>
<evidence type="ECO:0000259" key="6">
    <source>
        <dbReference type="Pfam" id="PF22429"/>
    </source>
</evidence>